<organism evidence="1 2">
    <name type="scientific">Aspergillus wentii DTO 134E9</name>
    <dbReference type="NCBI Taxonomy" id="1073089"/>
    <lineage>
        <taxon>Eukaryota</taxon>
        <taxon>Fungi</taxon>
        <taxon>Dikarya</taxon>
        <taxon>Ascomycota</taxon>
        <taxon>Pezizomycotina</taxon>
        <taxon>Eurotiomycetes</taxon>
        <taxon>Eurotiomycetidae</taxon>
        <taxon>Eurotiales</taxon>
        <taxon>Aspergillaceae</taxon>
        <taxon>Aspergillus</taxon>
        <taxon>Aspergillus subgen. Cremei</taxon>
    </lineage>
</organism>
<keyword evidence="2" id="KW-1185">Reference proteome</keyword>
<dbReference type="GeneID" id="63749279"/>
<dbReference type="RefSeq" id="XP_040683264.1">
    <property type="nucleotide sequence ID" value="XM_040833431.1"/>
</dbReference>
<reference evidence="2" key="1">
    <citation type="journal article" date="2017" name="Genome Biol.">
        <title>Comparative genomics reveals high biological diversity and specific adaptations in the industrially and medically important fungal genus Aspergillus.</title>
        <authorList>
            <person name="de Vries R.P."/>
            <person name="Riley R."/>
            <person name="Wiebenga A."/>
            <person name="Aguilar-Osorio G."/>
            <person name="Amillis S."/>
            <person name="Uchima C.A."/>
            <person name="Anderluh G."/>
            <person name="Asadollahi M."/>
            <person name="Askin M."/>
            <person name="Barry K."/>
            <person name="Battaglia E."/>
            <person name="Bayram O."/>
            <person name="Benocci T."/>
            <person name="Braus-Stromeyer S.A."/>
            <person name="Caldana C."/>
            <person name="Canovas D."/>
            <person name="Cerqueira G.C."/>
            <person name="Chen F."/>
            <person name="Chen W."/>
            <person name="Choi C."/>
            <person name="Clum A."/>
            <person name="Dos Santos R.A."/>
            <person name="Damasio A.R."/>
            <person name="Diallinas G."/>
            <person name="Emri T."/>
            <person name="Fekete E."/>
            <person name="Flipphi M."/>
            <person name="Freyberg S."/>
            <person name="Gallo A."/>
            <person name="Gournas C."/>
            <person name="Habgood R."/>
            <person name="Hainaut M."/>
            <person name="Harispe M.L."/>
            <person name="Henrissat B."/>
            <person name="Hilden K.S."/>
            <person name="Hope R."/>
            <person name="Hossain A."/>
            <person name="Karabika E."/>
            <person name="Karaffa L."/>
            <person name="Karanyi Z."/>
            <person name="Krasevec N."/>
            <person name="Kuo A."/>
            <person name="Kusch H."/>
            <person name="LaButti K."/>
            <person name="Lagendijk E.L."/>
            <person name="Lapidus A."/>
            <person name="Levasseur A."/>
            <person name="Lindquist E."/>
            <person name="Lipzen A."/>
            <person name="Logrieco A.F."/>
            <person name="MacCabe A."/>
            <person name="Maekelae M.R."/>
            <person name="Malavazi I."/>
            <person name="Melin P."/>
            <person name="Meyer V."/>
            <person name="Mielnichuk N."/>
            <person name="Miskei M."/>
            <person name="Molnar A.P."/>
            <person name="Mule G."/>
            <person name="Ngan C.Y."/>
            <person name="Orejas M."/>
            <person name="Orosz E."/>
            <person name="Ouedraogo J.P."/>
            <person name="Overkamp K.M."/>
            <person name="Park H.-S."/>
            <person name="Perrone G."/>
            <person name="Piumi F."/>
            <person name="Punt P.J."/>
            <person name="Ram A.F."/>
            <person name="Ramon A."/>
            <person name="Rauscher S."/>
            <person name="Record E."/>
            <person name="Riano-Pachon D.M."/>
            <person name="Robert V."/>
            <person name="Roehrig J."/>
            <person name="Ruller R."/>
            <person name="Salamov A."/>
            <person name="Salih N.S."/>
            <person name="Samson R.A."/>
            <person name="Sandor E."/>
            <person name="Sanguinetti M."/>
            <person name="Schuetze T."/>
            <person name="Sepcic K."/>
            <person name="Shelest E."/>
            <person name="Sherlock G."/>
            <person name="Sophianopoulou V."/>
            <person name="Squina F.M."/>
            <person name="Sun H."/>
            <person name="Susca A."/>
            <person name="Todd R.B."/>
            <person name="Tsang A."/>
            <person name="Unkles S.E."/>
            <person name="van de Wiele N."/>
            <person name="van Rossen-Uffink D."/>
            <person name="Oliveira J.V."/>
            <person name="Vesth T.C."/>
            <person name="Visser J."/>
            <person name="Yu J.-H."/>
            <person name="Zhou M."/>
            <person name="Andersen M.R."/>
            <person name="Archer D.B."/>
            <person name="Baker S.E."/>
            <person name="Benoit I."/>
            <person name="Brakhage A.A."/>
            <person name="Braus G.H."/>
            <person name="Fischer R."/>
            <person name="Frisvad J.C."/>
            <person name="Goldman G.H."/>
            <person name="Houbraken J."/>
            <person name="Oakley B."/>
            <person name="Pocsi I."/>
            <person name="Scazzocchio C."/>
            <person name="Seiboth B."/>
            <person name="vanKuyk P.A."/>
            <person name="Wortman J."/>
            <person name="Dyer P.S."/>
            <person name="Grigoriev I.V."/>
        </authorList>
    </citation>
    <scope>NUCLEOTIDE SEQUENCE [LARGE SCALE GENOMIC DNA]</scope>
    <source>
        <strain evidence="2">DTO 134E9</strain>
    </source>
</reference>
<name>A0A1L9R3X3_ASPWE</name>
<evidence type="ECO:0000313" key="2">
    <source>
        <dbReference type="Proteomes" id="UP000184383"/>
    </source>
</evidence>
<dbReference type="EMBL" id="KV878220">
    <property type="protein sequence ID" value="OJJ29587.1"/>
    <property type="molecule type" value="Genomic_DNA"/>
</dbReference>
<dbReference type="OrthoDB" id="4360491at2759"/>
<dbReference type="VEuPathDB" id="FungiDB:ASPWEDRAFT_305754"/>
<accession>A0A1L9R3X3</accession>
<dbReference type="STRING" id="1073089.A0A1L9R3X3"/>
<dbReference type="AlphaFoldDB" id="A0A1L9R3X3"/>
<gene>
    <name evidence="1" type="ORF">ASPWEDRAFT_305754</name>
</gene>
<dbReference type="Proteomes" id="UP000184383">
    <property type="component" value="Unassembled WGS sequence"/>
</dbReference>
<protein>
    <submittedName>
        <fullName evidence="1">Uncharacterized protein</fullName>
    </submittedName>
</protein>
<evidence type="ECO:0000313" key="1">
    <source>
        <dbReference type="EMBL" id="OJJ29587.1"/>
    </source>
</evidence>
<sequence>MATTALFESENVQGACHNELIDFTTRGHEKILPSLRLVNPPMPELAAGLKDHLSVLSGGSSLALSRGEDLASIRLSKNLEGLFPTATPRVIGGPPITWTMLILSHPFRRASV</sequence>
<proteinExistence type="predicted"/>